<reference evidence="2 3" key="1">
    <citation type="submission" date="2020-01" db="EMBL/GenBank/DDBJ databases">
        <title>Draft Genome Sequence of Vibrio sp. strain OCN044, Isolated from a Healthy Coral at Palmyra Atoll.</title>
        <authorList>
            <person name="Videau P."/>
            <person name="Loughran R."/>
            <person name="Esquivel A."/>
            <person name="Deadmond M."/>
            <person name="Paddock B.E."/>
            <person name="Saw J.H."/>
            <person name="Ushijima B."/>
        </authorList>
    </citation>
    <scope>NUCLEOTIDE SEQUENCE [LARGE SCALE GENOMIC DNA]</scope>
    <source>
        <strain evidence="2 3">OCN044</strain>
    </source>
</reference>
<keyword evidence="1" id="KW-0472">Membrane</keyword>
<feature type="transmembrane region" description="Helical" evidence="1">
    <location>
        <begin position="21"/>
        <end position="40"/>
    </location>
</feature>
<keyword evidence="1" id="KW-0812">Transmembrane</keyword>
<evidence type="ECO:0000313" key="3">
    <source>
        <dbReference type="Proteomes" id="UP000478571"/>
    </source>
</evidence>
<organism evidence="2 3">
    <name type="scientific">Vibrio tetraodonis subsp. pristinus</name>
    <dbReference type="NCBI Taxonomy" id="2695891"/>
    <lineage>
        <taxon>Bacteria</taxon>
        <taxon>Pseudomonadati</taxon>
        <taxon>Pseudomonadota</taxon>
        <taxon>Gammaproteobacteria</taxon>
        <taxon>Vibrionales</taxon>
        <taxon>Vibrionaceae</taxon>
        <taxon>Vibrio</taxon>
    </lineage>
</organism>
<gene>
    <name evidence="2" type="ORF">GTG28_19365</name>
</gene>
<feature type="transmembrane region" description="Helical" evidence="1">
    <location>
        <begin position="96"/>
        <end position="116"/>
    </location>
</feature>
<dbReference type="EMBL" id="WWEU01000012">
    <property type="protein sequence ID" value="MYM61379.1"/>
    <property type="molecule type" value="Genomic_DNA"/>
</dbReference>
<name>A0A6L8M569_9VIBR</name>
<keyword evidence="1" id="KW-1133">Transmembrane helix</keyword>
<evidence type="ECO:0000256" key="1">
    <source>
        <dbReference type="SAM" id="Phobius"/>
    </source>
</evidence>
<dbReference type="Proteomes" id="UP000478571">
    <property type="component" value="Unassembled WGS sequence"/>
</dbReference>
<accession>A0A6L8M569</accession>
<evidence type="ECO:0000313" key="2">
    <source>
        <dbReference type="EMBL" id="MYM61379.1"/>
    </source>
</evidence>
<sequence length="133" mass="15460">MKLRQIREAVRKHAYKNYTMLFKGFIVTFGVLLTGWVQVYPHLEANTIASKEAQFYLEEQYNASHQGVDCSSQPDKLKECRMAEFRIERHKTVNRFFLAFFSILMSVSTALFLSSVEGYVQHIKANIIESSKK</sequence>
<dbReference type="AlphaFoldDB" id="A0A6L8M569"/>
<protein>
    <submittedName>
        <fullName evidence="2">Uncharacterized protein</fullName>
    </submittedName>
</protein>
<keyword evidence="3" id="KW-1185">Reference proteome</keyword>
<comment type="caution">
    <text evidence="2">The sequence shown here is derived from an EMBL/GenBank/DDBJ whole genome shotgun (WGS) entry which is preliminary data.</text>
</comment>
<proteinExistence type="predicted"/>
<dbReference type="RefSeq" id="WP_160932742.1">
    <property type="nucleotide sequence ID" value="NZ_WWEU01000012.1"/>
</dbReference>